<evidence type="ECO:0000313" key="2">
    <source>
        <dbReference type="EMBL" id="KAH9837881.1"/>
    </source>
</evidence>
<evidence type="ECO:0000256" key="1">
    <source>
        <dbReference type="SAM" id="MobiDB-lite"/>
    </source>
</evidence>
<feature type="compositionally biased region" description="Basic and acidic residues" evidence="1">
    <location>
        <begin position="1"/>
        <end position="10"/>
    </location>
</feature>
<keyword evidence="3" id="KW-1185">Reference proteome</keyword>
<dbReference type="RefSeq" id="XP_047779919.1">
    <property type="nucleotide sequence ID" value="XM_047923522.1"/>
</dbReference>
<proteinExistence type="predicted"/>
<sequence>MFDHRKDDPVRFSVLARPQPSPNAAANRPHVDRPTPTPKSSGDFVSASSTSSTSYITLHSLPTSLFRPLQPTPPRPRAFSIGQEVSRK</sequence>
<accession>A0ABQ8KJ53</accession>
<dbReference type="EMBL" id="JADCUA010000008">
    <property type="protein sequence ID" value="KAH9837881.1"/>
    <property type="molecule type" value="Genomic_DNA"/>
</dbReference>
<name>A0ABQ8KJ53_9APHY</name>
<dbReference type="GeneID" id="72004254"/>
<feature type="compositionally biased region" description="Low complexity" evidence="1">
    <location>
        <begin position="40"/>
        <end position="60"/>
    </location>
</feature>
<comment type="caution">
    <text evidence="2">The sequence shown here is derived from an EMBL/GenBank/DDBJ whole genome shotgun (WGS) entry which is preliminary data.</text>
</comment>
<feature type="region of interest" description="Disordered" evidence="1">
    <location>
        <begin position="1"/>
        <end position="88"/>
    </location>
</feature>
<dbReference type="Proteomes" id="UP000814176">
    <property type="component" value="Unassembled WGS sequence"/>
</dbReference>
<reference evidence="2 3" key="1">
    <citation type="journal article" date="2021" name="Environ. Microbiol.">
        <title>Gene family expansions and transcriptome signatures uncover fungal adaptations to wood decay.</title>
        <authorList>
            <person name="Hage H."/>
            <person name="Miyauchi S."/>
            <person name="Viragh M."/>
            <person name="Drula E."/>
            <person name="Min B."/>
            <person name="Chaduli D."/>
            <person name="Navarro D."/>
            <person name="Favel A."/>
            <person name="Norest M."/>
            <person name="Lesage-Meessen L."/>
            <person name="Balint B."/>
            <person name="Merenyi Z."/>
            <person name="de Eugenio L."/>
            <person name="Morin E."/>
            <person name="Martinez A.T."/>
            <person name="Baldrian P."/>
            <person name="Stursova M."/>
            <person name="Martinez M.J."/>
            <person name="Novotny C."/>
            <person name="Magnuson J.K."/>
            <person name="Spatafora J.W."/>
            <person name="Maurice S."/>
            <person name="Pangilinan J."/>
            <person name="Andreopoulos W."/>
            <person name="LaButti K."/>
            <person name="Hundley H."/>
            <person name="Na H."/>
            <person name="Kuo A."/>
            <person name="Barry K."/>
            <person name="Lipzen A."/>
            <person name="Henrissat B."/>
            <person name="Riley R."/>
            <person name="Ahrendt S."/>
            <person name="Nagy L.G."/>
            <person name="Grigoriev I.V."/>
            <person name="Martin F."/>
            <person name="Rosso M.N."/>
        </authorList>
    </citation>
    <scope>NUCLEOTIDE SEQUENCE [LARGE SCALE GENOMIC DNA]</scope>
    <source>
        <strain evidence="2 3">CIRM-BRFM 1785</strain>
    </source>
</reference>
<evidence type="ECO:0000313" key="3">
    <source>
        <dbReference type="Proteomes" id="UP000814176"/>
    </source>
</evidence>
<gene>
    <name evidence="2" type="ORF">C8Q71DRAFT_754967</name>
</gene>
<organism evidence="2 3">
    <name type="scientific">Rhodofomes roseus</name>
    <dbReference type="NCBI Taxonomy" id="34475"/>
    <lineage>
        <taxon>Eukaryota</taxon>
        <taxon>Fungi</taxon>
        <taxon>Dikarya</taxon>
        <taxon>Basidiomycota</taxon>
        <taxon>Agaricomycotina</taxon>
        <taxon>Agaricomycetes</taxon>
        <taxon>Polyporales</taxon>
        <taxon>Rhodofomes</taxon>
    </lineage>
</organism>
<protein>
    <submittedName>
        <fullName evidence="2">Uncharacterized protein</fullName>
    </submittedName>
</protein>